<dbReference type="Proteomes" id="UP001432027">
    <property type="component" value="Unassembled WGS sequence"/>
</dbReference>
<name>A0AAV5UAF3_9BILA</name>
<feature type="non-terminal residue" evidence="1">
    <location>
        <position position="1"/>
    </location>
</feature>
<sequence>ETNEDGVTSPDRPRMDELSPHEKLMDLFAKYKTNTSYLDRCHALEKLRSHIAIFWDEIFSTQSIEFKSRFLKDLLQVWLSHITSGLR</sequence>
<organism evidence="1 2">
    <name type="scientific">Pristionchus entomophagus</name>
    <dbReference type="NCBI Taxonomy" id="358040"/>
    <lineage>
        <taxon>Eukaryota</taxon>
        <taxon>Metazoa</taxon>
        <taxon>Ecdysozoa</taxon>
        <taxon>Nematoda</taxon>
        <taxon>Chromadorea</taxon>
        <taxon>Rhabditida</taxon>
        <taxon>Rhabditina</taxon>
        <taxon>Diplogasteromorpha</taxon>
        <taxon>Diplogasteroidea</taxon>
        <taxon>Neodiplogasteridae</taxon>
        <taxon>Pristionchus</taxon>
    </lineage>
</organism>
<evidence type="ECO:0000313" key="1">
    <source>
        <dbReference type="EMBL" id="GMT03374.1"/>
    </source>
</evidence>
<reference evidence="1" key="1">
    <citation type="submission" date="2023-10" db="EMBL/GenBank/DDBJ databases">
        <title>Genome assembly of Pristionchus species.</title>
        <authorList>
            <person name="Yoshida K."/>
            <person name="Sommer R.J."/>
        </authorList>
    </citation>
    <scope>NUCLEOTIDE SEQUENCE</scope>
    <source>
        <strain evidence="1">RS0144</strain>
    </source>
</reference>
<dbReference type="EMBL" id="BTSX01000006">
    <property type="protein sequence ID" value="GMT03374.1"/>
    <property type="molecule type" value="Genomic_DNA"/>
</dbReference>
<evidence type="ECO:0000313" key="2">
    <source>
        <dbReference type="Proteomes" id="UP001432027"/>
    </source>
</evidence>
<comment type="caution">
    <text evidence="1">The sequence shown here is derived from an EMBL/GenBank/DDBJ whole genome shotgun (WGS) entry which is preliminary data.</text>
</comment>
<dbReference type="AlphaFoldDB" id="A0AAV5UAF3"/>
<keyword evidence="2" id="KW-1185">Reference proteome</keyword>
<protein>
    <submittedName>
        <fullName evidence="1">Uncharacterized protein</fullName>
    </submittedName>
</protein>
<proteinExistence type="predicted"/>
<gene>
    <name evidence="1" type="ORF">PENTCL1PPCAC_25548</name>
</gene>
<accession>A0AAV5UAF3</accession>